<dbReference type="OrthoDB" id="9796601at2"/>
<protein>
    <recommendedName>
        <fullName evidence="3 6">Anti-sigma F factor antagonist</fullName>
    </recommendedName>
    <alternativeName>
        <fullName evidence="6">Stage II sporulation protein</fullName>
    </alternativeName>
</protein>
<keyword evidence="9" id="KW-1185">Reference proteome</keyword>
<comment type="function">
    <text evidence="1">In the phosphorylated form it could act as an anti-anti-sigma factor that counteracts SpoIIAB and thus releases sigma f from inhibition.</text>
</comment>
<dbReference type="Pfam" id="PF01740">
    <property type="entry name" value="STAS"/>
    <property type="match status" value="1"/>
</dbReference>
<evidence type="ECO:0000313" key="9">
    <source>
        <dbReference type="Proteomes" id="UP000198625"/>
    </source>
</evidence>
<proteinExistence type="inferred from homology"/>
<name>A0A1H3QPS5_9FIRM</name>
<evidence type="ECO:0000256" key="4">
    <source>
        <dbReference type="ARBA" id="ARBA00022553"/>
    </source>
</evidence>
<dbReference type="NCBIfam" id="TIGR02886">
    <property type="entry name" value="spore_II_AA"/>
    <property type="match status" value="1"/>
</dbReference>
<dbReference type="SUPFAM" id="SSF52091">
    <property type="entry name" value="SpoIIaa-like"/>
    <property type="match status" value="1"/>
</dbReference>
<evidence type="ECO:0000256" key="3">
    <source>
        <dbReference type="ARBA" id="ARBA00020784"/>
    </source>
</evidence>
<keyword evidence="4" id="KW-0597">Phosphoprotein</keyword>
<dbReference type="PANTHER" id="PTHR33495">
    <property type="entry name" value="ANTI-SIGMA FACTOR ANTAGONIST TM_1081-RELATED-RELATED"/>
    <property type="match status" value="1"/>
</dbReference>
<dbReference type="GO" id="GO:0030435">
    <property type="term" value="P:sporulation resulting in formation of a cellular spore"/>
    <property type="evidence" value="ECO:0007669"/>
    <property type="project" value="UniProtKB-KW"/>
</dbReference>
<dbReference type="AlphaFoldDB" id="A0A1H3QPS5"/>
<dbReference type="CDD" id="cd07043">
    <property type="entry name" value="STAS_anti-anti-sigma_factors"/>
    <property type="match status" value="1"/>
</dbReference>
<comment type="similarity">
    <text evidence="2 6">Belongs to the anti-sigma-factor antagonist family.</text>
</comment>
<evidence type="ECO:0000256" key="2">
    <source>
        <dbReference type="ARBA" id="ARBA00009013"/>
    </source>
</evidence>
<dbReference type="EMBL" id="FNQE01000022">
    <property type="protein sequence ID" value="SDZ15387.1"/>
    <property type="molecule type" value="Genomic_DNA"/>
</dbReference>
<dbReference type="Gene3D" id="3.30.750.24">
    <property type="entry name" value="STAS domain"/>
    <property type="match status" value="1"/>
</dbReference>
<dbReference type="InterPro" id="IPR014237">
    <property type="entry name" value="Anti-sigma_F_ant"/>
</dbReference>
<dbReference type="InterPro" id="IPR002645">
    <property type="entry name" value="STAS_dom"/>
</dbReference>
<dbReference type="PROSITE" id="PS50801">
    <property type="entry name" value="STAS"/>
    <property type="match status" value="1"/>
</dbReference>
<dbReference type="InterPro" id="IPR036513">
    <property type="entry name" value="STAS_dom_sf"/>
</dbReference>
<evidence type="ECO:0000256" key="1">
    <source>
        <dbReference type="ARBA" id="ARBA00001976"/>
    </source>
</evidence>
<evidence type="ECO:0000256" key="6">
    <source>
        <dbReference type="RuleBase" id="RU003749"/>
    </source>
</evidence>
<feature type="domain" description="STAS" evidence="7">
    <location>
        <begin position="1"/>
        <end position="111"/>
    </location>
</feature>
<keyword evidence="5" id="KW-0749">Sporulation</keyword>
<organism evidence="8 9">
    <name type="scientific">Proteiniborus ethanoligenes</name>
    <dbReference type="NCBI Taxonomy" id="415015"/>
    <lineage>
        <taxon>Bacteria</taxon>
        <taxon>Bacillati</taxon>
        <taxon>Bacillota</taxon>
        <taxon>Clostridia</taxon>
        <taxon>Eubacteriales</taxon>
        <taxon>Proteiniborus</taxon>
    </lineage>
</organism>
<dbReference type="RefSeq" id="WP_091730670.1">
    <property type="nucleotide sequence ID" value="NZ_FNQE01000022.1"/>
</dbReference>
<evidence type="ECO:0000313" key="8">
    <source>
        <dbReference type="EMBL" id="SDZ15387.1"/>
    </source>
</evidence>
<dbReference type="STRING" id="415015.SAMN05660462_02022"/>
<evidence type="ECO:0000256" key="5">
    <source>
        <dbReference type="ARBA" id="ARBA00022969"/>
    </source>
</evidence>
<dbReference type="NCBIfam" id="TIGR00377">
    <property type="entry name" value="ant_ant_sig"/>
    <property type="match status" value="1"/>
</dbReference>
<sequence>MKISLSTRDKTLIVNFNGELDHHSAEETRKEIDKLYFEKRMRNIVLDLKSLNFMDSSGIGLIMGRYKNVSDNGGKLYIVNVSQRVEKILKMSGILKIVQLHNSLEDIPKNF</sequence>
<dbReference type="Proteomes" id="UP000198625">
    <property type="component" value="Unassembled WGS sequence"/>
</dbReference>
<dbReference type="InterPro" id="IPR003658">
    <property type="entry name" value="Anti-sigma_ant"/>
</dbReference>
<accession>A0A1H3QPS5</accession>
<reference evidence="8 9" key="1">
    <citation type="submission" date="2016-10" db="EMBL/GenBank/DDBJ databases">
        <authorList>
            <person name="de Groot N.N."/>
        </authorList>
    </citation>
    <scope>NUCLEOTIDE SEQUENCE [LARGE SCALE GENOMIC DNA]</scope>
    <source>
        <strain evidence="8 9">DSM 21650</strain>
    </source>
</reference>
<dbReference type="PANTHER" id="PTHR33495:SF2">
    <property type="entry name" value="ANTI-SIGMA FACTOR ANTAGONIST TM_1081-RELATED"/>
    <property type="match status" value="1"/>
</dbReference>
<dbReference type="GO" id="GO:0043856">
    <property type="term" value="F:anti-sigma factor antagonist activity"/>
    <property type="evidence" value="ECO:0007669"/>
    <property type="project" value="InterPro"/>
</dbReference>
<dbReference type="GO" id="GO:0045152">
    <property type="term" value="F:antisigma factor binding"/>
    <property type="evidence" value="ECO:0007669"/>
    <property type="project" value="InterPro"/>
</dbReference>
<evidence type="ECO:0000259" key="7">
    <source>
        <dbReference type="PROSITE" id="PS50801"/>
    </source>
</evidence>
<gene>
    <name evidence="8" type="ORF">SAMN05660462_02022</name>
</gene>